<dbReference type="CDD" id="cd06171">
    <property type="entry name" value="Sigma70_r4"/>
    <property type="match status" value="1"/>
</dbReference>
<reference evidence="7 8" key="1">
    <citation type="submission" date="2020-08" db="EMBL/GenBank/DDBJ databases">
        <title>Genomic Encyclopedia of Type Strains, Phase IV (KMG-IV): sequencing the most valuable type-strain genomes for metagenomic binning, comparative biology and taxonomic classification.</title>
        <authorList>
            <person name="Goeker M."/>
        </authorList>
    </citation>
    <scope>NUCLEOTIDE SEQUENCE [LARGE SCALE GENOMIC DNA]</scope>
    <source>
        <strain evidence="7 8">DSM 105074</strain>
    </source>
</reference>
<name>A0A840TKY8_9BACT</name>
<dbReference type="GO" id="GO:0003677">
    <property type="term" value="F:DNA binding"/>
    <property type="evidence" value="ECO:0007669"/>
    <property type="project" value="InterPro"/>
</dbReference>
<organism evidence="7 8">
    <name type="scientific">Rhabdobacter roseus</name>
    <dbReference type="NCBI Taxonomy" id="1655419"/>
    <lineage>
        <taxon>Bacteria</taxon>
        <taxon>Pseudomonadati</taxon>
        <taxon>Bacteroidota</taxon>
        <taxon>Cytophagia</taxon>
        <taxon>Cytophagales</taxon>
        <taxon>Cytophagaceae</taxon>
        <taxon>Rhabdobacter</taxon>
    </lineage>
</organism>
<dbReference type="Gene3D" id="1.10.1740.10">
    <property type="match status" value="1"/>
</dbReference>
<keyword evidence="4" id="KW-0804">Transcription</keyword>
<keyword evidence="3" id="KW-0731">Sigma factor</keyword>
<dbReference type="GO" id="GO:0006352">
    <property type="term" value="P:DNA-templated transcription initiation"/>
    <property type="evidence" value="ECO:0007669"/>
    <property type="project" value="InterPro"/>
</dbReference>
<dbReference type="RefSeq" id="WP_184173135.1">
    <property type="nucleotide sequence ID" value="NZ_JACHGF010000002.1"/>
</dbReference>
<evidence type="ECO:0000259" key="6">
    <source>
        <dbReference type="Pfam" id="PF08281"/>
    </source>
</evidence>
<feature type="domain" description="RNA polymerase sigma factor 70 region 4 type 2" evidence="6">
    <location>
        <begin position="122"/>
        <end position="174"/>
    </location>
</feature>
<dbReference type="AlphaFoldDB" id="A0A840TKY8"/>
<dbReference type="EMBL" id="JACHGF010000002">
    <property type="protein sequence ID" value="MBB5283605.1"/>
    <property type="molecule type" value="Genomic_DNA"/>
</dbReference>
<evidence type="ECO:0000259" key="5">
    <source>
        <dbReference type="Pfam" id="PF04542"/>
    </source>
</evidence>
<evidence type="ECO:0000256" key="1">
    <source>
        <dbReference type="ARBA" id="ARBA00010641"/>
    </source>
</evidence>
<dbReference type="NCBIfam" id="TIGR02937">
    <property type="entry name" value="sigma70-ECF"/>
    <property type="match status" value="1"/>
</dbReference>
<sequence length="196" mass="23245">MDESYLWNLFREGDGSAFDTLIARHYRVLYHYGSKFSDDEDFVKDCIQDLCVDLWRNRSTLSATEHVKPYLLKALRRKIISTRQKPMYRLTERLPFDAYELEIENSALDKGIDEETTQAQLQRLNQLIESLSPRQREVVYLRYFQNLDFEEISTIMNVNTQSVRNLLYQAIKTLRQHLLLPLLPLLLSLCEKETYA</sequence>
<dbReference type="Proteomes" id="UP000557307">
    <property type="component" value="Unassembled WGS sequence"/>
</dbReference>
<feature type="domain" description="RNA polymerase sigma-70 region 2" evidence="5">
    <location>
        <begin position="21"/>
        <end position="82"/>
    </location>
</feature>
<dbReference type="Pfam" id="PF08281">
    <property type="entry name" value="Sigma70_r4_2"/>
    <property type="match status" value="1"/>
</dbReference>
<dbReference type="InterPro" id="IPR013325">
    <property type="entry name" value="RNA_pol_sigma_r2"/>
</dbReference>
<dbReference type="Gene3D" id="1.10.10.10">
    <property type="entry name" value="Winged helix-like DNA-binding domain superfamily/Winged helix DNA-binding domain"/>
    <property type="match status" value="1"/>
</dbReference>
<dbReference type="PANTHER" id="PTHR43133:SF46">
    <property type="entry name" value="RNA POLYMERASE SIGMA-70 FACTOR ECF SUBFAMILY"/>
    <property type="match status" value="1"/>
</dbReference>
<dbReference type="InterPro" id="IPR007627">
    <property type="entry name" value="RNA_pol_sigma70_r2"/>
</dbReference>
<keyword evidence="8" id="KW-1185">Reference proteome</keyword>
<dbReference type="SUPFAM" id="SSF88946">
    <property type="entry name" value="Sigma2 domain of RNA polymerase sigma factors"/>
    <property type="match status" value="1"/>
</dbReference>
<dbReference type="GO" id="GO:0016987">
    <property type="term" value="F:sigma factor activity"/>
    <property type="evidence" value="ECO:0007669"/>
    <property type="project" value="UniProtKB-KW"/>
</dbReference>
<dbReference type="Pfam" id="PF04542">
    <property type="entry name" value="Sigma70_r2"/>
    <property type="match status" value="1"/>
</dbReference>
<evidence type="ECO:0000256" key="4">
    <source>
        <dbReference type="ARBA" id="ARBA00023163"/>
    </source>
</evidence>
<evidence type="ECO:0000256" key="2">
    <source>
        <dbReference type="ARBA" id="ARBA00023015"/>
    </source>
</evidence>
<accession>A0A840TKY8</accession>
<dbReference type="InterPro" id="IPR039425">
    <property type="entry name" value="RNA_pol_sigma-70-like"/>
</dbReference>
<evidence type="ECO:0000256" key="3">
    <source>
        <dbReference type="ARBA" id="ARBA00023082"/>
    </source>
</evidence>
<protein>
    <submittedName>
        <fullName evidence="7">RNA polymerase sigma factor (Sigma-70 family)</fullName>
    </submittedName>
</protein>
<dbReference type="SUPFAM" id="SSF88659">
    <property type="entry name" value="Sigma3 and sigma4 domains of RNA polymerase sigma factors"/>
    <property type="match status" value="1"/>
</dbReference>
<comment type="similarity">
    <text evidence="1">Belongs to the sigma-70 factor family. ECF subfamily.</text>
</comment>
<evidence type="ECO:0000313" key="7">
    <source>
        <dbReference type="EMBL" id="MBB5283605.1"/>
    </source>
</evidence>
<proteinExistence type="inferred from homology"/>
<dbReference type="InterPro" id="IPR014284">
    <property type="entry name" value="RNA_pol_sigma-70_dom"/>
</dbReference>
<evidence type="ECO:0000313" key="8">
    <source>
        <dbReference type="Proteomes" id="UP000557307"/>
    </source>
</evidence>
<dbReference type="InterPro" id="IPR013324">
    <property type="entry name" value="RNA_pol_sigma_r3/r4-like"/>
</dbReference>
<dbReference type="InterPro" id="IPR013249">
    <property type="entry name" value="RNA_pol_sigma70_r4_t2"/>
</dbReference>
<comment type="caution">
    <text evidence="7">The sequence shown here is derived from an EMBL/GenBank/DDBJ whole genome shotgun (WGS) entry which is preliminary data.</text>
</comment>
<dbReference type="PANTHER" id="PTHR43133">
    <property type="entry name" value="RNA POLYMERASE ECF-TYPE SIGMA FACTO"/>
    <property type="match status" value="1"/>
</dbReference>
<dbReference type="InterPro" id="IPR036388">
    <property type="entry name" value="WH-like_DNA-bd_sf"/>
</dbReference>
<gene>
    <name evidence="7" type="ORF">HNQ92_001731</name>
</gene>
<keyword evidence="2" id="KW-0805">Transcription regulation</keyword>